<name>A0A0G4MK31_VERLO</name>
<organism evidence="2 3">
    <name type="scientific">Verticillium longisporum</name>
    <name type="common">Verticillium dahliae var. longisporum</name>
    <dbReference type="NCBI Taxonomy" id="100787"/>
    <lineage>
        <taxon>Eukaryota</taxon>
        <taxon>Fungi</taxon>
        <taxon>Dikarya</taxon>
        <taxon>Ascomycota</taxon>
        <taxon>Pezizomycotina</taxon>
        <taxon>Sordariomycetes</taxon>
        <taxon>Hypocreomycetidae</taxon>
        <taxon>Glomerellales</taxon>
        <taxon>Plectosphaerellaceae</taxon>
        <taxon>Verticillium</taxon>
    </lineage>
</organism>
<feature type="region of interest" description="Disordered" evidence="1">
    <location>
        <begin position="73"/>
        <end position="92"/>
    </location>
</feature>
<feature type="region of interest" description="Disordered" evidence="1">
    <location>
        <begin position="98"/>
        <end position="122"/>
    </location>
</feature>
<keyword evidence="3" id="KW-1185">Reference proteome</keyword>
<dbReference type="Proteomes" id="UP000044602">
    <property type="component" value="Unassembled WGS sequence"/>
</dbReference>
<proteinExistence type="predicted"/>
<gene>
    <name evidence="2" type="ORF">BN1708_006450</name>
</gene>
<evidence type="ECO:0000256" key="1">
    <source>
        <dbReference type="SAM" id="MobiDB-lite"/>
    </source>
</evidence>
<evidence type="ECO:0000313" key="3">
    <source>
        <dbReference type="Proteomes" id="UP000044602"/>
    </source>
</evidence>
<dbReference type="AlphaFoldDB" id="A0A0G4MK31"/>
<accession>A0A0G4MK31</accession>
<reference evidence="2 3" key="1">
    <citation type="submission" date="2015-05" db="EMBL/GenBank/DDBJ databases">
        <authorList>
            <person name="Wang D.B."/>
            <person name="Wang M."/>
        </authorList>
    </citation>
    <scope>NUCLEOTIDE SEQUENCE [LARGE SCALE GENOMIC DNA]</scope>
    <source>
        <strain evidence="2">VL1</strain>
    </source>
</reference>
<sequence>MTHQTIEKIIRPPTMMTAMTGHLYMEKHAVVPTGEGCPDVRDGVGDVVDRVADIVDGVCDLALLQVLGDTCSDRTPPASPQAPRHGDVNVRHQCRETKRRRLPFPSGGYDELGLLSGKKGDE</sequence>
<dbReference type="EMBL" id="CVQH01023083">
    <property type="protein sequence ID" value="CRK34616.1"/>
    <property type="molecule type" value="Genomic_DNA"/>
</dbReference>
<evidence type="ECO:0000313" key="2">
    <source>
        <dbReference type="EMBL" id="CRK34616.1"/>
    </source>
</evidence>
<protein>
    <submittedName>
        <fullName evidence="2">Uncharacterized protein</fullName>
    </submittedName>
</protein>